<feature type="domain" description="Deacetylase sirtuin-type" evidence="6">
    <location>
        <begin position="82"/>
        <end position="395"/>
    </location>
</feature>
<proteinExistence type="inferred from homology"/>
<keyword evidence="4" id="KW-0862">Zinc</keyword>
<organism evidence="7 8">
    <name type="scientific">Heterodermia speciosa</name>
    <dbReference type="NCBI Taxonomy" id="116794"/>
    <lineage>
        <taxon>Eukaryota</taxon>
        <taxon>Fungi</taxon>
        <taxon>Dikarya</taxon>
        <taxon>Ascomycota</taxon>
        <taxon>Pezizomycotina</taxon>
        <taxon>Lecanoromycetes</taxon>
        <taxon>OSLEUM clade</taxon>
        <taxon>Lecanoromycetidae</taxon>
        <taxon>Caliciales</taxon>
        <taxon>Physciaceae</taxon>
        <taxon>Heterodermia</taxon>
    </lineage>
</organism>
<feature type="region of interest" description="Disordered" evidence="5">
    <location>
        <begin position="488"/>
        <end position="544"/>
    </location>
</feature>
<comment type="similarity">
    <text evidence="1">Belongs to the sirtuin family. Class I subfamily.</text>
</comment>
<evidence type="ECO:0000313" key="7">
    <source>
        <dbReference type="EMBL" id="CAF9935480.1"/>
    </source>
</evidence>
<dbReference type="InterPro" id="IPR026591">
    <property type="entry name" value="Sirtuin_cat_small_dom_sf"/>
</dbReference>
<dbReference type="PANTHER" id="PTHR47651">
    <property type="entry name" value="NAD-DEPENDENT HISTONE DEACETYLASE HST4"/>
    <property type="match status" value="1"/>
</dbReference>
<keyword evidence="8" id="KW-1185">Reference proteome</keyword>
<name>A0A8H3IZ15_9LECA</name>
<feature type="compositionally biased region" description="Polar residues" evidence="5">
    <location>
        <begin position="32"/>
        <end position="42"/>
    </location>
</feature>
<evidence type="ECO:0000256" key="1">
    <source>
        <dbReference type="ARBA" id="ARBA00006924"/>
    </source>
</evidence>
<dbReference type="SUPFAM" id="SSF52467">
    <property type="entry name" value="DHS-like NAD/FAD-binding domain"/>
    <property type="match status" value="1"/>
</dbReference>
<dbReference type="Proteomes" id="UP000664521">
    <property type="component" value="Unassembled WGS sequence"/>
</dbReference>
<feature type="compositionally biased region" description="Basic residues" evidence="5">
    <location>
        <begin position="489"/>
        <end position="504"/>
    </location>
</feature>
<accession>A0A8H3IZ15</accession>
<keyword evidence="2" id="KW-0808">Transferase</keyword>
<dbReference type="EMBL" id="CAJPDS010000083">
    <property type="protein sequence ID" value="CAF9935480.1"/>
    <property type="molecule type" value="Genomic_DNA"/>
</dbReference>
<sequence>MNSPSSSELTSDLSSVGSLSPPPEYPTPPSSQDIISGVSQRLSQKRPYDSDNTPPAKKRKTAEPKPRSTRYLNLGAHPSSLATDQKIQFDTLLKVLRKRQKIVVVAGAGISVSAGIPDFRSDTGLFKSLREEHKLKASGKQLFDASVYQTDASTSSFHDMVRSLSEQASAAEPTEFHHMLAKLASDGRLMRLYTQNVDEIDTTMPPLETKVPLSTKGPWPRTVQLHGGLKKMVCLKCHNIFEFQPALFNGAEAPPCNSCIEADKIRTDHAGKRSHGIGRLRPRIVLYNEHNPDQDAIGAVMSADLKTRPDAVIVVGTSMKIPGVKRFVRELCGVVRDRRDGMAVWINPDPPPTGKEFDNCWDLIVEGDCDQVASHAKMRRWDDTSVDYQECTESEVEKAREKNSEVKVIIESAAKKAVQSALLTPAPSPRSKSVELEQFRKKISLKLTSPKPPKDSSQIPTSTEHSTTTGQAGFKAMTNLTNLLEKTKNKATKSKPQAKAKKPPKASLPNIKINQTFKISKPQVPKPRKPKSAHLNEDDNELSPRAMAPIPPSAARNNGPIQPDTIPTIIKPIFPNLASLPAQPSIENIHLPTITANPASEPPPPRQQYPIVKIGLQEDYFELGRGTRMGTPLVLASEIDDGKREKAVGRLKRLSEEIVSPTSIPLGMRALLH</sequence>
<dbReference type="GO" id="GO:0016740">
    <property type="term" value="F:transferase activity"/>
    <property type="evidence" value="ECO:0007669"/>
    <property type="project" value="UniProtKB-KW"/>
</dbReference>
<dbReference type="Gene3D" id="3.30.1600.10">
    <property type="entry name" value="SIR2/SIRT2 'Small Domain"/>
    <property type="match status" value="1"/>
</dbReference>
<feature type="binding site" evidence="4">
    <location>
        <position position="259"/>
    </location>
    <ligand>
        <name>Zn(2+)</name>
        <dbReference type="ChEBI" id="CHEBI:29105"/>
    </ligand>
</feature>
<comment type="caution">
    <text evidence="7">The sequence shown here is derived from an EMBL/GenBank/DDBJ whole genome shotgun (WGS) entry which is preliminary data.</text>
</comment>
<feature type="binding site" evidence="4">
    <location>
        <position position="256"/>
    </location>
    <ligand>
        <name>Zn(2+)</name>
        <dbReference type="ChEBI" id="CHEBI:29105"/>
    </ligand>
</feature>
<evidence type="ECO:0000256" key="5">
    <source>
        <dbReference type="SAM" id="MobiDB-lite"/>
    </source>
</evidence>
<gene>
    <name evidence="7" type="ORF">HETSPECPRED_009802</name>
</gene>
<reference evidence="7" key="1">
    <citation type="submission" date="2021-03" db="EMBL/GenBank/DDBJ databases">
        <authorList>
            <person name="Tagirdzhanova G."/>
        </authorList>
    </citation>
    <scope>NUCLEOTIDE SEQUENCE</scope>
</reference>
<feature type="binding site" evidence="4">
    <location>
        <position position="237"/>
    </location>
    <ligand>
        <name>Zn(2+)</name>
        <dbReference type="ChEBI" id="CHEBI:29105"/>
    </ligand>
</feature>
<dbReference type="GO" id="GO:0046872">
    <property type="term" value="F:metal ion binding"/>
    <property type="evidence" value="ECO:0007669"/>
    <property type="project" value="UniProtKB-KW"/>
</dbReference>
<feature type="compositionally biased region" description="Low complexity" evidence="5">
    <location>
        <begin position="1"/>
        <end position="19"/>
    </location>
</feature>
<dbReference type="Gene3D" id="3.40.50.1220">
    <property type="entry name" value="TPP-binding domain"/>
    <property type="match status" value="1"/>
</dbReference>
<dbReference type="PANTHER" id="PTHR47651:SF17">
    <property type="entry name" value="DEACETYLASE SIRTUIN-TYPE DOMAIN-CONTAINING PROTEIN"/>
    <property type="match status" value="1"/>
</dbReference>
<feature type="binding site" evidence="4">
    <location>
        <position position="234"/>
    </location>
    <ligand>
        <name>Zn(2+)</name>
        <dbReference type="ChEBI" id="CHEBI:29105"/>
    </ligand>
</feature>
<dbReference type="Pfam" id="PF02146">
    <property type="entry name" value="SIR2"/>
    <property type="match status" value="1"/>
</dbReference>
<keyword evidence="4" id="KW-0479">Metal-binding</keyword>
<keyword evidence="3" id="KW-0520">NAD</keyword>
<evidence type="ECO:0000256" key="3">
    <source>
        <dbReference type="ARBA" id="ARBA00023027"/>
    </source>
</evidence>
<dbReference type="AlphaFoldDB" id="A0A8H3IZ15"/>
<feature type="region of interest" description="Disordered" evidence="5">
    <location>
        <begin position="1"/>
        <end position="77"/>
    </location>
</feature>
<dbReference type="InterPro" id="IPR026590">
    <property type="entry name" value="Ssirtuin_cat_dom"/>
</dbReference>
<dbReference type="InterPro" id="IPR003000">
    <property type="entry name" value="Sirtuin"/>
</dbReference>
<evidence type="ECO:0000256" key="4">
    <source>
        <dbReference type="PROSITE-ProRule" id="PRU00236"/>
    </source>
</evidence>
<feature type="region of interest" description="Disordered" evidence="5">
    <location>
        <begin position="444"/>
        <end position="472"/>
    </location>
</feature>
<dbReference type="OrthoDB" id="2919105at2759"/>
<evidence type="ECO:0000259" key="6">
    <source>
        <dbReference type="PROSITE" id="PS50305"/>
    </source>
</evidence>
<dbReference type="InterPro" id="IPR029035">
    <property type="entry name" value="DHS-like_NAD/FAD-binding_dom"/>
</dbReference>
<evidence type="ECO:0000313" key="8">
    <source>
        <dbReference type="Proteomes" id="UP000664521"/>
    </source>
</evidence>
<feature type="compositionally biased region" description="Polar residues" evidence="5">
    <location>
        <begin position="455"/>
        <end position="471"/>
    </location>
</feature>
<dbReference type="PROSITE" id="PS50305">
    <property type="entry name" value="SIRTUIN"/>
    <property type="match status" value="1"/>
</dbReference>
<evidence type="ECO:0000256" key="2">
    <source>
        <dbReference type="ARBA" id="ARBA00022679"/>
    </source>
</evidence>
<feature type="active site" description="Proton acceptor" evidence="4">
    <location>
        <position position="226"/>
    </location>
</feature>
<protein>
    <recommendedName>
        <fullName evidence="6">Deacetylase sirtuin-type domain-containing protein</fullName>
    </recommendedName>
</protein>
<dbReference type="GO" id="GO:0070403">
    <property type="term" value="F:NAD+ binding"/>
    <property type="evidence" value="ECO:0007669"/>
    <property type="project" value="InterPro"/>
</dbReference>
<feature type="compositionally biased region" description="Pro residues" evidence="5">
    <location>
        <begin position="20"/>
        <end position="29"/>
    </location>
</feature>